<accession>X1QLU7</accession>
<name>X1QLU7_9ZZZZ</name>
<gene>
    <name evidence="1" type="ORF">S12H4_02931</name>
</gene>
<dbReference type="AlphaFoldDB" id="X1QLU7"/>
<organism evidence="1">
    <name type="scientific">marine sediment metagenome</name>
    <dbReference type="NCBI Taxonomy" id="412755"/>
    <lineage>
        <taxon>unclassified sequences</taxon>
        <taxon>metagenomes</taxon>
        <taxon>ecological metagenomes</taxon>
    </lineage>
</organism>
<evidence type="ECO:0000313" key="1">
    <source>
        <dbReference type="EMBL" id="GAI69228.1"/>
    </source>
</evidence>
<protein>
    <submittedName>
        <fullName evidence="1">Uncharacterized protein</fullName>
    </submittedName>
</protein>
<proteinExistence type="predicted"/>
<comment type="caution">
    <text evidence="1">The sequence shown here is derived from an EMBL/GenBank/DDBJ whole genome shotgun (WGS) entry which is preliminary data.</text>
</comment>
<reference evidence="1" key="1">
    <citation type="journal article" date="2014" name="Front. Microbiol.">
        <title>High frequency of phylogenetically diverse reductive dehalogenase-homologous genes in deep subseafloor sedimentary metagenomes.</title>
        <authorList>
            <person name="Kawai M."/>
            <person name="Futagami T."/>
            <person name="Toyoda A."/>
            <person name="Takaki Y."/>
            <person name="Nishi S."/>
            <person name="Hori S."/>
            <person name="Arai W."/>
            <person name="Tsubouchi T."/>
            <person name="Morono Y."/>
            <person name="Uchiyama I."/>
            <person name="Ito T."/>
            <person name="Fujiyama A."/>
            <person name="Inagaki F."/>
            <person name="Takami H."/>
        </authorList>
    </citation>
    <scope>NUCLEOTIDE SEQUENCE</scope>
    <source>
        <strain evidence="1">Expedition CK06-06</strain>
    </source>
</reference>
<dbReference type="EMBL" id="BARW01000773">
    <property type="protein sequence ID" value="GAI69228.1"/>
    <property type="molecule type" value="Genomic_DNA"/>
</dbReference>
<sequence length="129" mass="13857">MERDSDINKLVWPEDARKFQWIDRAKAIMEFATRAGTAFLGYQAFEKAVPGSGLAGAIVSQVALRLASANNIVSGGAGVATLASMGIINVWPSGPVTFDPVAAGQSWMDQLGAYLREIGFLPPLREEFL</sequence>